<reference evidence="2 3" key="1">
    <citation type="submission" date="2016-10" db="EMBL/GenBank/DDBJ databases">
        <authorList>
            <person name="de Groot N.N."/>
        </authorList>
    </citation>
    <scope>NUCLEOTIDE SEQUENCE [LARGE SCALE GENOMIC DNA]</scope>
    <source>
        <strain evidence="2 3">CPCC 100156</strain>
    </source>
</reference>
<evidence type="ECO:0008006" key="4">
    <source>
        <dbReference type="Google" id="ProtNLM"/>
    </source>
</evidence>
<dbReference type="Proteomes" id="UP000198925">
    <property type="component" value="Unassembled WGS sequence"/>
</dbReference>
<name>A0A1G6P4R1_9PROT</name>
<gene>
    <name evidence="2" type="ORF">SAMN04487779_1002248</name>
</gene>
<feature type="signal peptide" evidence="1">
    <location>
        <begin position="1"/>
        <end position="20"/>
    </location>
</feature>
<dbReference type="RefSeq" id="WP_176849422.1">
    <property type="nucleotide sequence ID" value="NZ_FMZX01000002.1"/>
</dbReference>
<dbReference type="STRING" id="938405.SAMN02927895_01966"/>
<keyword evidence="3" id="KW-1185">Reference proteome</keyword>
<proteinExistence type="predicted"/>
<sequence length="267" mass="28943">MGRHLTLALGLALLPAAARAEPLLAQYDVHAAGMTVMKVEALLDLDGPRYFVRTRIRMNGMAGFFARGDQVTSAEGAWRGLEPVPARYQLEGTWRGERRVVVMDYGPGSMPRLRAIEPPNAGEWEPVPESFQAGTMDALSALAKLTRVVGRTGRCDTEAKVYDGRRRADYSVRTLGQGVLQAEGGFGGPALKCAFEGRVLAGFRGDQDAEEARRPQSAEIWLGQPLPGTGPLPVRVELSSRWFGTIRAVLTSVEPAGSSQALAQQRR</sequence>
<evidence type="ECO:0000313" key="3">
    <source>
        <dbReference type="Proteomes" id="UP000198925"/>
    </source>
</evidence>
<dbReference type="InterPro" id="IPR021457">
    <property type="entry name" value="DUF3108"/>
</dbReference>
<keyword evidence="1" id="KW-0732">Signal</keyword>
<feature type="chain" id="PRO_5011666357" description="DUF3108 domain-containing protein" evidence="1">
    <location>
        <begin position="21"/>
        <end position="267"/>
    </location>
</feature>
<protein>
    <recommendedName>
        <fullName evidence="4">DUF3108 domain-containing protein</fullName>
    </recommendedName>
</protein>
<accession>A0A1G6P4R1</accession>
<evidence type="ECO:0000313" key="2">
    <source>
        <dbReference type="EMBL" id="SDC74427.1"/>
    </source>
</evidence>
<evidence type="ECO:0000256" key="1">
    <source>
        <dbReference type="SAM" id="SignalP"/>
    </source>
</evidence>
<organism evidence="2 3">
    <name type="scientific">Belnapia rosea</name>
    <dbReference type="NCBI Taxonomy" id="938405"/>
    <lineage>
        <taxon>Bacteria</taxon>
        <taxon>Pseudomonadati</taxon>
        <taxon>Pseudomonadota</taxon>
        <taxon>Alphaproteobacteria</taxon>
        <taxon>Acetobacterales</taxon>
        <taxon>Roseomonadaceae</taxon>
        <taxon>Belnapia</taxon>
    </lineage>
</organism>
<dbReference type="AlphaFoldDB" id="A0A1G6P4R1"/>
<dbReference type="Pfam" id="PF11306">
    <property type="entry name" value="DUF3108"/>
    <property type="match status" value="1"/>
</dbReference>
<dbReference type="EMBL" id="FMZX01000002">
    <property type="protein sequence ID" value="SDC74427.1"/>
    <property type="molecule type" value="Genomic_DNA"/>
</dbReference>